<dbReference type="Proteomes" id="UP000536179">
    <property type="component" value="Unassembled WGS sequence"/>
</dbReference>
<dbReference type="InterPro" id="IPR017871">
    <property type="entry name" value="ABC_transporter-like_CS"/>
</dbReference>
<dbReference type="GO" id="GO:0022857">
    <property type="term" value="F:transmembrane transporter activity"/>
    <property type="evidence" value="ECO:0007669"/>
    <property type="project" value="UniProtKB-ARBA"/>
</dbReference>
<dbReference type="PANTHER" id="PTHR24220:SF86">
    <property type="entry name" value="ABC TRANSPORTER ABCH.1"/>
    <property type="match status" value="1"/>
</dbReference>
<dbReference type="CDD" id="cd03255">
    <property type="entry name" value="ABC_MJ0796_LolCDE_FtsE"/>
    <property type="match status" value="1"/>
</dbReference>
<name>A0A7W5H8R4_9BACT</name>
<dbReference type="InterPro" id="IPR027417">
    <property type="entry name" value="P-loop_NTPase"/>
</dbReference>
<dbReference type="SMART" id="SM00382">
    <property type="entry name" value="AAA"/>
    <property type="match status" value="1"/>
</dbReference>
<comment type="caution">
    <text evidence="6">The sequence shown here is derived from an EMBL/GenBank/DDBJ whole genome shotgun (WGS) entry which is preliminary data.</text>
</comment>
<evidence type="ECO:0000259" key="5">
    <source>
        <dbReference type="PROSITE" id="PS50893"/>
    </source>
</evidence>
<keyword evidence="2" id="KW-0547">Nucleotide-binding</keyword>
<protein>
    <submittedName>
        <fullName evidence="6">Putative ABC transport system ATP-binding protein</fullName>
    </submittedName>
</protein>
<evidence type="ECO:0000313" key="7">
    <source>
        <dbReference type="Proteomes" id="UP000536179"/>
    </source>
</evidence>
<dbReference type="InterPro" id="IPR017911">
    <property type="entry name" value="MacB-like_ATP-bd"/>
</dbReference>
<dbReference type="FunFam" id="3.40.50.300:FF:000032">
    <property type="entry name" value="Export ABC transporter ATP-binding protein"/>
    <property type="match status" value="1"/>
</dbReference>
<dbReference type="GO" id="GO:0016887">
    <property type="term" value="F:ATP hydrolysis activity"/>
    <property type="evidence" value="ECO:0007669"/>
    <property type="project" value="InterPro"/>
</dbReference>
<evidence type="ECO:0000256" key="3">
    <source>
        <dbReference type="ARBA" id="ARBA00022840"/>
    </source>
</evidence>
<keyword evidence="1" id="KW-0813">Transport</keyword>
<organism evidence="6 7">
    <name type="scientific">Aporhodopirellula rubra</name>
    <dbReference type="NCBI Taxonomy" id="980271"/>
    <lineage>
        <taxon>Bacteria</taxon>
        <taxon>Pseudomonadati</taxon>
        <taxon>Planctomycetota</taxon>
        <taxon>Planctomycetia</taxon>
        <taxon>Pirellulales</taxon>
        <taxon>Pirellulaceae</taxon>
        <taxon>Aporhodopirellula</taxon>
    </lineage>
</organism>
<dbReference type="AlphaFoldDB" id="A0A7W5H8R4"/>
<dbReference type="GO" id="GO:0098796">
    <property type="term" value="C:membrane protein complex"/>
    <property type="evidence" value="ECO:0007669"/>
    <property type="project" value="UniProtKB-ARBA"/>
</dbReference>
<keyword evidence="7" id="KW-1185">Reference proteome</keyword>
<evidence type="ECO:0000313" key="6">
    <source>
        <dbReference type="EMBL" id="MBB3209335.1"/>
    </source>
</evidence>
<evidence type="ECO:0000256" key="4">
    <source>
        <dbReference type="ARBA" id="ARBA00038388"/>
    </source>
</evidence>
<dbReference type="Gene3D" id="3.40.50.300">
    <property type="entry name" value="P-loop containing nucleotide triphosphate hydrolases"/>
    <property type="match status" value="1"/>
</dbReference>
<dbReference type="PANTHER" id="PTHR24220">
    <property type="entry name" value="IMPORT ATP-BINDING PROTEIN"/>
    <property type="match status" value="1"/>
</dbReference>
<dbReference type="Pfam" id="PF00005">
    <property type="entry name" value="ABC_tran"/>
    <property type="match status" value="1"/>
</dbReference>
<keyword evidence="3 6" id="KW-0067">ATP-binding</keyword>
<dbReference type="PROSITE" id="PS00211">
    <property type="entry name" value="ABC_TRANSPORTER_1"/>
    <property type="match status" value="1"/>
</dbReference>
<dbReference type="GO" id="GO:0005524">
    <property type="term" value="F:ATP binding"/>
    <property type="evidence" value="ECO:0007669"/>
    <property type="project" value="UniProtKB-KW"/>
</dbReference>
<dbReference type="RefSeq" id="WP_246420778.1">
    <property type="nucleotide sequence ID" value="NZ_JACHXU010000022.1"/>
</dbReference>
<gene>
    <name evidence="6" type="ORF">FHS27_005175</name>
</gene>
<proteinExistence type="inferred from homology"/>
<evidence type="ECO:0000256" key="1">
    <source>
        <dbReference type="ARBA" id="ARBA00022448"/>
    </source>
</evidence>
<accession>A0A7W5H8R4</accession>
<dbReference type="PROSITE" id="PS50893">
    <property type="entry name" value="ABC_TRANSPORTER_2"/>
    <property type="match status" value="1"/>
</dbReference>
<dbReference type="EMBL" id="JACHXU010000022">
    <property type="protein sequence ID" value="MBB3209335.1"/>
    <property type="molecule type" value="Genomic_DNA"/>
</dbReference>
<sequence>MTEFPQRTTSKQRTMAAVNHVSKVYRQGDRSVAALLDVCLTIADGEFVAVMGASGSGKSTLMHLMAGLTRPTNGDVTIDGQKLESLSDRKLTHFRRQHVGLVFQAFNLIPSLTARDNILFPLFAAGQKNIDESELDDLADRLGIRDRLTHRPDSLSGGEQQRVAIARALITNPAVMFADEPTGSLDSVTGQSICELSRRLCDNEKRTIVIVTHEPSVAAWADRVIVLKDGKVLNEFATADHGDAQSLATHYHRLVGPREPAIA</sequence>
<evidence type="ECO:0000256" key="2">
    <source>
        <dbReference type="ARBA" id="ARBA00022741"/>
    </source>
</evidence>
<dbReference type="SUPFAM" id="SSF52540">
    <property type="entry name" value="P-loop containing nucleoside triphosphate hydrolases"/>
    <property type="match status" value="1"/>
</dbReference>
<dbReference type="InterPro" id="IPR003593">
    <property type="entry name" value="AAA+_ATPase"/>
</dbReference>
<comment type="similarity">
    <text evidence="4">Belongs to the ABC transporter superfamily. Macrolide exporter (TC 3.A.1.122) family.</text>
</comment>
<feature type="domain" description="ABC transporter" evidence="5">
    <location>
        <begin position="19"/>
        <end position="254"/>
    </location>
</feature>
<dbReference type="InterPro" id="IPR015854">
    <property type="entry name" value="ABC_transpr_LolD-like"/>
</dbReference>
<dbReference type="InterPro" id="IPR003439">
    <property type="entry name" value="ABC_transporter-like_ATP-bd"/>
</dbReference>
<reference evidence="6 7" key="1">
    <citation type="submission" date="2020-08" db="EMBL/GenBank/DDBJ databases">
        <title>Genomic Encyclopedia of Type Strains, Phase III (KMG-III): the genomes of soil and plant-associated and newly described type strains.</title>
        <authorList>
            <person name="Whitman W."/>
        </authorList>
    </citation>
    <scope>NUCLEOTIDE SEQUENCE [LARGE SCALE GENOMIC DNA]</scope>
    <source>
        <strain evidence="6 7">CECT 8075</strain>
    </source>
</reference>
<dbReference type="GO" id="GO:0005886">
    <property type="term" value="C:plasma membrane"/>
    <property type="evidence" value="ECO:0007669"/>
    <property type="project" value="TreeGrafter"/>
</dbReference>